<feature type="active site" description="Proton donor" evidence="4">
    <location>
        <position position="49"/>
    </location>
</feature>
<dbReference type="STRING" id="1120964.GCA_001313265_00702"/>
<dbReference type="PROSITE" id="PS00798">
    <property type="entry name" value="ALDOKETO_REDUCTASE_1"/>
    <property type="match status" value="1"/>
</dbReference>
<accession>A0A1H5TQS2</accession>
<feature type="site" description="Lowers pKa of active site Tyr" evidence="6">
    <location>
        <position position="78"/>
    </location>
</feature>
<dbReference type="SUPFAM" id="SSF51430">
    <property type="entry name" value="NAD(P)-linked oxidoreductase"/>
    <property type="match status" value="1"/>
</dbReference>
<dbReference type="InterPro" id="IPR018170">
    <property type="entry name" value="Aldo/ket_reductase_CS"/>
</dbReference>
<gene>
    <name evidence="8" type="ORF">SAMN03080598_00890</name>
</gene>
<dbReference type="Gene3D" id="3.20.20.100">
    <property type="entry name" value="NADP-dependent oxidoreductase domain"/>
    <property type="match status" value="1"/>
</dbReference>
<evidence type="ECO:0000256" key="1">
    <source>
        <dbReference type="ARBA" id="ARBA00007905"/>
    </source>
</evidence>
<dbReference type="EMBL" id="FNVR01000003">
    <property type="protein sequence ID" value="SEF65133.1"/>
    <property type="molecule type" value="Genomic_DNA"/>
</dbReference>
<dbReference type="InterPro" id="IPR023210">
    <property type="entry name" value="NADP_OxRdtase_dom"/>
</dbReference>
<evidence type="ECO:0000256" key="5">
    <source>
        <dbReference type="PIRSR" id="PIRSR000097-2"/>
    </source>
</evidence>
<dbReference type="InterPro" id="IPR020471">
    <property type="entry name" value="AKR"/>
</dbReference>
<feature type="domain" description="NADP-dependent oxidoreductase" evidence="7">
    <location>
        <begin position="16"/>
        <end position="287"/>
    </location>
</feature>
<dbReference type="InterPro" id="IPR036812">
    <property type="entry name" value="NAD(P)_OxRdtase_dom_sf"/>
</dbReference>
<comment type="similarity">
    <text evidence="1">Belongs to the aldo/keto reductase family.</text>
</comment>
<keyword evidence="3" id="KW-0560">Oxidoreductase</keyword>
<dbReference type="PIRSF" id="PIRSF000097">
    <property type="entry name" value="AKR"/>
    <property type="match status" value="1"/>
</dbReference>
<proteinExistence type="inferred from homology"/>
<name>A0A1H5TQS2_9BACT</name>
<evidence type="ECO:0000313" key="8">
    <source>
        <dbReference type="EMBL" id="SEF65133.1"/>
    </source>
</evidence>
<evidence type="ECO:0000256" key="2">
    <source>
        <dbReference type="ARBA" id="ARBA00022857"/>
    </source>
</evidence>
<organism evidence="8 9">
    <name type="scientific">Algoriphagus boritolerans DSM 17298 = JCM 18970</name>
    <dbReference type="NCBI Taxonomy" id="1120964"/>
    <lineage>
        <taxon>Bacteria</taxon>
        <taxon>Pseudomonadati</taxon>
        <taxon>Bacteroidota</taxon>
        <taxon>Cytophagia</taxon>
        <taxon>Cytophagales</taxon>
        <taxon>Cyclobacteriaceae</taxon>
        <taxon>Algoriphagus</taxon>
    </lineage>
</organism>
<dbReference type="PANTHER" id="PTHR11732">
    <property type="entry name" value="ALDO/KETO REDUCTASE"/>
    <property type="match status" value="1"/>
</dbReference>
<evidence type="ECO:0000259" key="7">
    <source>
        <dbReference type="Pfam" id="PF00248"/>
    </source>
</evidence>
<evidence type="ECO:0000256" key="6">
    <source>
        <dbReference type="PIRSR" id="PIRSR000097-3"/>
    </source>
</evidence>
<dbReference type="Proteomes" id="UP000236736">
    <property type="component" value="Unassembled WGS sequence"/>
</dbReference>
<reference evidence="9" key="1">
    <citation type="submission" date="2016-10" db="EMBL/GenBank/DDBJ databases">
        <authorList>
            <person name="Varghese N."/>
            <person name="Submissions S."/>
        </authorList>
    </citation>
    <scope>NUCLEOTIDE SEQUENCE [LARGE SCALE GENOMIC DNA]</scope>
    <source>
        <strain evidence="9">DSM 17298</strain>
    </source>
</reference>
<keyword evidence="9" id="KW-1185">Reference proteome</keyword>
<dbReference type="PROSITE" id="PS00062">
    <property type="entry name" value="ALDOKETO_REDUCTASE_2"/>
    <property type="match status" value="1"/>
</dbReference>
<feature type="binding site" evidence="5">
    <location>
        <position position="111"/>
    </location>
    <ligand>
        <name>substrate</name>
    </ligand>
</feature>
<dbReference type="AlphaFoldDB" id="A0A1H5TQS2"/>
<evidence type="ECO:0000256" key="3">
    <source>
        <dbReference type="ARBA" id="ARBA00023002"/>
    </source>
</evidence>
<protein>
    <submittedName>
        <fullName evidence="8">Alcohol dehydrogenase (NADP+)</fullName>
    </submittedName>
</protein>
<evidence type="ECO:0000313" key="9">
    <source>
        <dbReference type="Proteomes" id="UP000236736"/>
    </source>
</evidence>
<dbReference type="PRINTS" id="PR00069">
    <property type="entry name" value="ALDKETRDTASE"/>
</dbReference>
<dbReference type="Pfam" id="PF00248">
    <property type="entry name" value="Aldo_ket_red"/>
    <property type="match status" value="1"/>
</dbReference>
<evidence type="ECO:0000256" key="4">
    <source>
        <dbReference type="PIRSR" id="PIRSR000097-1"/>
    </source>
</evidence>
<sequence length="317" mass="35652">MMKNLIFRNGDKLPILGLGTWKSKPGEVRQAVYWAIKAGYRHIDCAAIYQNEREVGQGIADALADGLVKRKDLFITSKLWNDSHRHEDVKPALEKTLSDLRLDNLDLYLVHWPIAFKPGVGFATHREEFYTYQDVPLTQTWEAMQEQKASGLTKHIGVSNFNQVKLNEILSMGGEGPEMNQVEMHPFLPQENLVKFCTAHGILMTAYSPLGSPDSRAERHKNDPRLLDNSVVMEIAKKHGASVGQILIAWSISRDIAVIPKSVNQDRIIENFKSAEITLDSGDLDLLANIGVSHRFIDGSFFTGPQSPYILSDLWDQ</sequence>
<keyword evidence="2" id="KW-0521">NADP</keyword>
<dbReference type="GO" id="GO:0016491">
    <property type="term" value="F:oxidoreductase activity"/>
    <property type="evidence" value="ECO:0007669"/>
    <property type="project" value="UniProtKB-KW"/>
</dbReference>
<dbReference type="FunFam" id="3.20.20.100:FF:000006">
    <property type="entry name" value="Aldo-keto reductase family 1 member A1"/>
    <property type="match status" value="1"/>
</dbReference>